<protein>
    <recommendedName>
        <fullName evidence="5">DUF2846 domain-containing protein</fullName>
    </recommendedName>
</protein>
<dbReference type="Proteomes" id="UP001059380">
    <property type="component" value="Chromosome"/>
</dbReference>
<feature type="compositionally biased region" description="Polar residues" evidence="1">
    <location>
        <begin position="128"/>
        <end position="141"/>
    </location>
</feature>
<accession>A0A9J7BRD2</accession>
<dbReference type="EMBL" id="CP093313">
    <property type="protein sequence ID" value="UWZ83629.1"/>
    <property type="molecule type" value="Genomic_DNA"/>
</dbReference>
<organism evidence="3 4">
    <name type="scientific">Occallatibacter riparius</name>
    <dbReference type="NCBI Taxonomy" id="1002689"/>
    <lineage>
        <taxon>Bacteria</taxon>
        <taxon>Pseudomonadati</taxon>
        <taxon>Acidobacteriota</taxon>
        <taxon>Terriglobia</taxon>
        <taxon>Terriglobales</taxon>
        <taxon>Acidobacteriaceae</taxon>
        <taxon>Occallatibacter</taxon>
    </lineage>
</organism>
<name>A0A9J7BRD2_9BACT</name>
<feature type="region of interest" description="Disordered" evidence="1">
    <location>
        <begin position="120"/>
        <end position="141"/>
    </location>
</feature>
<dbReference type="KEGG" id="orp:MOP44_24060"/>
<sequence length="141" mass="15343">MTRSFFAKSMFAIAIAGAAISPSMQAQNDAVTVTVPFQFAMGTQSIAPGTYQFSLTSSQYVLSVVNLKTGHAEIFNVRPERRSETEKRGNLIFRNSSGGRVLSEVHFPGTDTFSEVIERRQSARTETARSATSNSGSVGRR</sequence>
<dbReference type="AlphaFoldDB" id="A0A9J7BRD2"/>
<gene>
    <name evidence="3" type="ORF">MOP44_24060</name>
</gene>
<evidence type="ECO:0000256" key="1">
    <source>
        <dbReference type="SAM" id="MobiDB-lite"/>
    </source>
</evidence>
<reference evidence="3" key="1">
    <citation type="submission" date="2021-04" db="EMBL/GenBank/DDBJ databases">
        <title>Phylogenetic analysis of Acidobacteriaceae.</title>
        <authorList>
            <person name="Qiu L."/>
            <person name="Zhang Q."/>
        </authorList>
    </citation>
    <scope>NUCLEOTIDE SEQUENCE</scope>
    <source>
        <strain evidence="3">DSM 25168</strain>
    </source>
</reference>
<evidence type="ECO:0008006" key="5">
    <source>
        <dbReference type="Google" id="ProtNLM"/>
    </source>
</evidence>
<proteinExistence type="predicted"/>
<evidence type="ECO:0000313" key="3">
    <source>
        <dbReference type="EMBL" id="UWZ83629.1"/>
    </source>
</evidence>
<feature type="chain" id="PRO_5039896849" description="DUF2846 domain-containing protein" evidence="2">
    <location>
        <begin position="27"/>
        <end position="141"/>
    </location>
</feature>
<keyword evidence="4" id="KW-1185">Reference proteome</keyword>
<dbReference type="RefSeq" id="WP_260792964.1">
    <property type="nucleotide sequence ID" value="NZ_CP093313.1"/>
</dbReference>
<keyword evidence="2" id="KW-0732">Signal</keyword>
<evidence type="ECO:0000256" key="2">
    <source>
        <dbReference type="SAM" id="SignalP"/>
    </source>
</evidence>
<evidence type="ECO:0000313" key="4">
    <source>
        <dbReference type="Proteomes" id="UP001059380"/>
    </source>
</evidence>
<feature type="signal peptide" evidence="2">
    <location>
        <begin position="1"/>
        <end position="26"/>
    </location>
</feature>